<proteinExistence type="inferred from homology"/>
<gene>
    <name evidence="5" type="ORF">DGAL_LOCUS17421</name>
</gene>
<dbReference type="AlphaFoldDB" id="A0A8J2WCV0"/>
<dbReference type="GO" id="GO:0005829">
    <property type="term" value="C:cytosol"/>
    <property type="evidence" value="ECO:0007669"/>
    <property type="project" value="TreeGrafter"/>
</dbReference>
<dbReference type="GO" id="GO:0045332">
    <property type="term" value="P:phospholipid translocation"/>
    <property type="evidence" value="ECO:0007669"/>
    <property type="project" value="TreeGrafter"/>
</dbReference>
<dbReference type="PANTHER" id="PTHR46403:SF1">
    <property type="entry name" value="TP53-REGULATED INHIBITOR OF APOPTOSIS 1"/>
    <property type="match status" value="1"/>
</dbReference>
<dbReference type="Proteomes" id="UP000789390">
    <property type="component" value="Unassembled WGS sequence"/>
</dbReference>
<dbReference type="Pfam" id="PF05254">
    <property type="entry name" value="UPF0203"/>
    <property type="match status" value="1"/>
</dbReference>
<dbReference type="GO" id="GO:0005758">
    <property type="term" value="C:mitochondrial intermembrane space"/>
    <property type="evidence" value="ECO:0007669"/>
    <property type="project" value="TreeGrafter"/>
</dbReference>
<feature type="coiled-coil region" evidence="4">
    <location>
        <begin position="67"/>
        <end position="94"/>
    </location>
</feature>
<accession>A0A8J2WCV0</accession>
<dbReference type="GO" id="GO:0005634">
    <property type="term" value="C:nucleus"/>
    <property type="evidence" value="ECO:0007669"/>
    <property type="project" value="TreeGrafter"/>
</dbReference>
<name>A0A8J2WCV0_9CRUS</name>
<evidence type="ECO:0000256" key="1">
    <source>
        <dbReference type="ARBA" id="ARBA00006196"/>
    </source>
</evidence>
<keyword evidence="2" id="KW-1015">Disulfide bond</keyword>
<evidence type="ECO:0000256" key="3">
    <source>
        <dbReference type="ARBA" id="ARBA00023706"/>
    </source>
</evidence>
<evidence type="ECO:0000256" key="2">
    <source>
        <dbReference type="ARBA" id="ARBA00023157"/>
    </source>
</evidence>
<dbReference type="OrthoDB" id="19091at2759"/>
<dbReference type="PROSITE" id="PS51808">
    <property type="entry name" value="CHCH"/>
    <property type="match status" value="1"/>
</dbReference>
<organism evidence="5 6">
    <name type="scientific">Daphnia galeata</name>
    <dbReference type="NCBI Taxonomy" id="27404"/>
    <lineage>
        <taxon>Eukaryota</taxon>
        <taxon>Metazoa</taxon>
        <taxon>Ecdysozoa</taxon>
        <taxon>Arthropoda</taxon>
        <taxon>Crustacea</taxon>
        <taxon>Branchiopoda</taxon>
        <taxon>Diplostraca</taxon>
        <taxon>Cladocera</taxon>
        <taxon>Anomopoda</taxon>
        <taxon>Daphniidae</taxon>
        <taxon>Daphnia</taxon>
    </lineage>
</organism>
<comment type="caution">
    <text evidence="5">The sequence shown here is derived from an EMBL/GenBank/DDBJ whole genome shotgun (WGS) entry which is preliminary data.</text>
</comment>
<evidence type="ECO:0000256" key="4">
    <source>
        <dbReference type="SAM" id="Coils"/>
    </source>
</evidence>
<sequence length="101" mass="11520">MISADPAQSSSTVQRYKCLVCTMNSVSEACSQLKQNYDACFNTWFTEKFLRGDHSTDSCGPFFKVYRECVRKAIQEQNIDLKEIEKEVMGTEEEFKAPGSK</sequence>
<keyword evidence="4" id="KW-0175">Coiled coil</keyword>
<dbReference type="EMBL" id="CAKKLH010000341">
    <property type="protein sequence ID" value="CAH0113524.1"/>
    <property type="molecule type" value="Genomic_DNA"/>
</dbReference>
<evidence type="ECO:0000313" key="5">
    <source>
        <dbReference type="EMBL" id="CAH0113524.1"/>
    </source>
</evidence>
<comment type="similarity">
    <text evidence="1">Belongs to the TRIAP1/MDM35 family.</text>
</comment>
<keyword evidence="6" id="KW-1185">Reference proteome</keyword>
<dbReference type="PANTHER" id="PTHR46403">
    <property type="entry name" value="TP53-REGULATED INHIBITOR OF APOPTOSIS 1"/>
    <property type="match status" value="1"/>
</dbReference>
<comment type="catalytic activity">
    <reaction evidence="3">
        <text>a 1,2-diacyl-sn-glycero-3-phosphate(in) = a 1,2-diacyl-sn-glycero-3-phosphate(out)</text>
        <dbReference type="Rhea" id="RHEA:36435"/>
        <dbReference type="ChEBI" id="CHEBI:58608"/>
    </reaction>
</comment>
<dbReference type="InterPro" id="IPR007918">
    <property type="entry name" value="MDM35_apoptosis"/>
</dbReference>
<dbReference type="GO" id="GO:1990050">
    <property type="term" value="F:phosphatidic acid transfer activity"/>
    <property type="evidence" value="ECO:0007669"/>
    <property type="project" value="TreeGrafter"/>
</dbReference>
<evidence type="ECO:0000313" key="6">
    <source>
        <dbReference type="Proteomes" id="UP000789390"/>
    </source>
</evidence>
<reference evidence="5" key="1">
    <citation type="submission" date="2021-11" db="EMBL/GenBank/DDBJ databases">
        <authorList>
            <person name="Schell T."/>
        </authorList>
    </citation>
    <scope>NUCLEOTIDE SEQUENCE</scope>
    <source>
        <strain evidence="5">M5</strain>
    </source>
</reference>
<protein>
    <submittedName>
        <fullName evidence="5">Uncharacterized protein</fullName>
    </submittedName>
</protein>